<evidence type="ECO:0000313" key="3">
    <source>
        <dbReference type="Proteomes" id="UP001589608"/>
    </source>
</evidence>
<comment type="caution">
    <text evidence="2">The sequence shown here is derived from an EMBL/GenBank/DDBJ whole genome shotgun (WGS) entry which is preliminary data.</text>
</comment>
<organism evidence="2 3">
    <name type="scientific">Dactylosporangium vinaceum</name>
    <dbReference type="NCBI Taxonomy" id="53362"/>
    <lineage>
        <taxon>Bacteria</taxon>
        <taxon>Bacillati</taxon>
        <taxon>Actinomycetota</taxon>
        <taxon>Actinomycetes</taxon>
        <taxon>Micromonosporales</taxon>
        <taxon>Micromonosporaceae</taxon>
        <taxon>Dactylosporangium</taxon>
    </lineage>
</organism>
<evidence type="ECO:0000256" key="1">
    <source>
        <dbReference type="SAM" id="Phobius"/>
    </source>
</evidence>
<keyword evidence="1" id="KW-0812">Transmembrane</keyword>
<proteinExistence type="predicted"/>
<reference evidence="2 3" key="1">
    <citation type="submission" date="2024-09" db="EMBL/GenBank/DDBJ databases">
        <authorList>
            <person name="Sun Q."/>
            <person name="Mori K."/>
        </authorList>
    </citation>
    <scope>NUCLEOTIDE SEQUENCE [LARGE SCALE GENOMIC DNA]</scope>
    <source>
        <strain evidence="2 3">JCM 3307</strain>
    </source>
</reference>
<feature type="transmembrane region" description="Helical" evidence="1">
    <location>
        <begin position="30"/>
        <end position="52"/>
    </location>
</feature>
<name>A0ABV5M6K9_9ACTN</name>
<feature type="transmembrane region" description="Helical" evidence="1">
    <location>
        <begin position="176"/>
        <end position="194"/>
    </location>
</feature>
<keyword evidence="3" id="KW-1185">Reference proteome</keyword>
<dbReference type="RefSeq" id="WP_223101548.1">
    <property type="nucleotide sequence ID" value="NZ_CP061913.1"/>
</dbReference>
<protein>
    <submittedName>
        <fullName evidence="2">Uncharacterized protein</fullName>
    </submittedName>
</protein>
<dbReference type="Proteomes" id="UP001589608">
    <property type="component" value="Unassembled WGS sequence"/>
</dbReference>
<dbReference type="EMBL" id="JBHMCA010000026">
    <property type="protein sequence ID" value="MFB9444480.1"/>
    <property type="molecule type" value="Genomic_DNA"/>
</dbReference>
<keyword evidence="1" id="KW-0472">Membrane</keyword>
<sequence length="304" mass="33230">MIFAGIVGLPIAAGAPGQRPSLHILEANIGGLSLSGMALVIASIGAFSIATYPLNYAMVQMIEGYWLSLPFMDGIREAAIHNERLRRQHFEWLLIHGLRKGVPAPTIEAAYEQIRWIPGDPRLVLPTAFGNTMRSGEDRAGQRYGMNTKAVWARLVRVLPEADRSQVADLRNQMDASLRMAALGLAAVPITIGLLISYDYWLFVPVACYIFAWLSYKSAVAGARRFCISLAVMFDLHHLKVWDSLSLPRPANLADEQIRGKLLSLLLTDGTLDEESVASFSFTPVIDAPPATNGTSAPSNTARK</sequence>
<accession>A0ABV5M6K9</accession>
<keyword evidence="1" id="KW-1133">Transmembrane helix</keyword>
<evidence type="ECO:0000313" key="2">
    <source>
        <dbReference type="EMBL" id="MFB9444480.1"/>
    </source>
</evidence>
<gene>
    <name evidence="2" type="ORF">ACFFTR_15480</name>
</gene>